<gene>
    <name evidence="8" type="ORF">ACFFH7_45590</name>
</gene>
<dbReference type="InterPro" id="IPR002328">
    <property type="entry name" value="ADH_Zn_CS"/>
</dbReference>
<dbReference type="Pfam" id="PF00107">
    <property type="entry name" value="ADH_zinc_N"/>
    <property type="match status" value="1"/>
</dbReference>
<evidence type="ECO:0000256" key="4">
    <source>
        <dbReference type="ARBA" id="ARBA00022833"/>
    </source>
</evidence>
<feature type="domain" description="Enoyl reductase (ER)" evidence="7">
    <location>
        <begin position="8"/>
        <end position="312"/>
    </location>
</feature>
<evidence type="ECO:0000256" key="3">
    <source>
        <dbReference type="ARBA" id="ARBA00022723"/>
    </source>
</evidence>
<dbReference type="SUPFAM" id="SSF51735">
    <property type="entry name" value="NAD(P)-binding Rossmann-fold domains"/>
    <property type="match status" value="1"/>
</dbReference>
<name>A0ABV6N9W0_9PSEU</name>
<dbReference type="PANTHER" id="PTHR43350:SF19">
    <property type="entry name" value="D-GULOSIDE 3-DEHYDROGENASE"/>
    <property type="match status" value="1"/>
</dbReference>
<dbReference type="RefSeq" id="WP_273940568.1">
    <property type="nucleotide sequence ID" value="NZ_CP097263.1"/>
</dbReference>
<comment type="similarity">
    <text evidence="2 6">Belongs to the zinc-containing alcohol dehydrogenase family.</text>
</comment>
<accession>A0ABV6N9W0</accession>
<organism evidence="8 9">
    <name type="scientific">Kutzneria chonburiensis</name>
    <dbReference type="NCBI Taxonomy" id="1483604"/>
    <lineage>
        <taxon>Bacteria</taxon>
        <taxon>Bacillati</taxon>
        <taxon>Actinomycetota</taxon>
        <taxon>Actinomycetes</taxon>
        <taxon>Pseudonocardiales</taxon>
        <taxon>Pseudonocardiaceae</taxon>
        <taxon>Kutzneria</taxon>
    </lineage>
</organism>
<dbReference type="InterPro" id="IPR013154">
    <property type="entry name" value="ADH-like_N"/>
</dbReference>
<comment type="cofactor">
    <cofactor evidence="1 6">
        <name>Zn(2+)</name>
        <dbReference type="ChEBI" id="CHEBI:29105"/>
    </cofactor>
</comment>
<dbReference type="InterPro" id="IPR011032">
    <property type="entry name" value="GroES-like_sf"/>
</dbReference>
<protein>
    <submittedName>
        <fullName evidence="8">Zinc-binding dehydrogenase</fullName>
    </submittedName>
</protein>
<dbReference type="InterPro" id="IPR020843">
    <property type="entry name" value="ER"/>
</dbReference>
<dbReference type="InterPro" id="IPR013149">
    <property type="entry name" value="ADH-like_C"/>
</dbReference>
<dbReference type="SMART" id="SM00829">
    <property type="entry name" value="PKS_ER"/>
    <property type="match status" value="1"/>
</dbReference>
<dbReference type="PROSITE" id="PS00059">
    <property type="entry name" value="ADH_ZINC"/>
    <property type="match status" value="1"/>
</dbReference>
<evidence type="ECO:0000313" key="8">
    <source>
        <dbReference type="EMBL" id="MFC0548850.1"/>
    </source>
</evidence>
<keyword evidence="9" id="KW-1185">Reference proteome</keyword>
<dbReference type="Pfam" id="PF08240">
    <property type="entry name" value="ADH_N"/>
    <property type="match status" value="1"/>
</dbReference>
<evidence type="ECO:0000259" key="7">
    <source>
        <dbReference type="SMART" id="SM00829"/>
    </source>
</evidence>
<evidence type="ECO:0000256" key="2">
    <source>
        <dbReference type="ARBA" id="ARBA00008072"/>
    </source>
</evidence>
<evidence type="ECO:0000313" key="9">
    <source>
        <dbReference type="Proteomes" id="UP001589810"/>
    </source>
</evidence>
<keyword evidence="3 6" id="KW-0479">Metal-binding</keyword>
<dbReference type="Gene3D" id="3.40.50.720">
    <property type="entry name" value="NAD(P)-binding Rossmann-like Domain"/>
    <property type="match status" value="1"/>
</dbReference>
<proteinExistence type="inferred from homology"/>
<reference evidence="8 9" key="1">
    <citation type="submission" date="2024-09" db="EMBL/GenBank/DDBJ databases">
        <authorList>
            <person name="Sun Q."/>
            <person name="Mori K."/>
        </authorList>
    </citation>
    <scope>NUCLEOTIDE SEQUENCE [LARGE SCALE GENOMIC DNA]</scope>
    <source>
        <strain evidence="8 9">TBRC 1432</strain>
    </source>
</reference>
<dbReference type="EMBL" id="JBHLUD010000020">
    <property type="protein sequence ID" value="MFC0548850.1"/>
    <property type="molecule type" value="Genomic_DNA"/>
</dbReference>
<evidence type="ECO:0000256" key="1">
    <source>
        <dbReference type="ARBA" id="ARBA00001947"/>
    </source>
</evidence>
<evidence type="ECO:0000256" key="5">
    <source>
        <dbReference type="ARBA" id="ARBA00023002"/>
    </source>
</evidence>
<dbReference type="PANTHER" id="PTHR43350">
    <property type="entry name" value="NAD-DEPENDENT ALCOHOL DEHYDROGENASE"/>
    <property type="match status" value="1"/>
</dbReference>
<comment type="caution">
    <text evidence="8">The sequence shown here is derived from an EMBL/GenBank/DDBJ whole genome shotgun (WGS) entry which is preliminary data.</text>
</comment>
<dbReference type="InterPro" id="IPR036291">
    <property type="entry name" value="NAD(P)-bd_dom_sf"/>
</dbReference>
<evidence type="ECO:0000256" key="6">
    <source>
        <dbReference type="RuleBase" id="RU361277"/>
    </source>
</evidence>
<keyword evidence="5" id="KW-0560">Oxidoreductase</keyword>
<dbReference type="SUPFAM" id="SSF50129">
    <property type="entry name" value="GroES-like"/>
    <property type="match status" value="1"/>
</dbReference>
<dbReference type="Gene3D" id="3.90.180.10">
    <property type="entry name" value="Medium-chain alcohol dehydrogenases, catalytic domain"/>
    <property type="match status" value="2"/>
</dbReference>
<sequence>MRLSQLVGPRKSEVAELPDPAPAADQVLVEVLACGVCTSDLSAWRDHDPAAAPLRLGHEIAGRVVAVGNQATRWTEGDLVTGLGGEGFASLSVMDAAALLPVPAGIEPAHAFGEPIAVLEEALSRSPVAAGSRVAVVGLGFMGLGLLQLAKRHAPGLILGVDPDPVRRERALSQGADVVFAPDELPAEYVGKSGHVADARFDVVLEATGVTPGLATAGRLVRPFGTLNVIGYHHAGDAKMDMDLWYKGVTVVNGFCPDRTRTIAAMAVTLDLIAQRRFSYAPLVTHRYALDQVDQAFADMETAGPDFVKGVVSSTRG</sequence>
<dbReference type="Proteomes" id="UP001589810">
    <property type="component" value="Unassembled WGS sequence"/>
</dbReference>
<keyword evidence="4 6" id="KW-0862">Zinc</keyword>